<feature type="domain" description="SAC" evidence="3">
    <location>
        <begin position="552"/>
        <end position="808"/>
    </location>
</feature>
<accession>A0AA85KAP2</accession>
<feature type="region of interest" description="Disordered" evidence="2">
    <location>
        <begin position="1574"/>
        <end position="1612"/>
    </location>
</feature>
<proteinExistence type="predicted"/>
<dbReference type="WBParaSite" id="TREG1_88790.4">
    <property type="protein sequence ID" value="TREG1_88790.4"/>
    <property type="gene ID" value="TREG1_88790"/>
</dbReference>
<feature type="region of interest" description="Disordered" evidence="2">
    <location>
        <begin position="1232"/>
        <end position="1260"/>
    </location>
</feature>
<feature type="compositionally biased region" description="Polar residues" evidence="2">
    <location>
        <begin position="1593"/>
        <end position="1612"/>
    </location>
</feature>
<reference evidence="5" key="2">
    <citation type="submission" date="2023-11" db="UniProtKB">
        <authorList>
            <consortium name="WormBaseParasite"/>
        </authorList>
    </citation>
    <scope>IDENTIFICATION</scope>
</reference>
<evidence type="ECO:0000256" key="1">
    <source>
        <dbReference type="SAM" id="Coils"/>
    </source>
</evidence>
<dbReference type="GO" id="GO:0046856">
    <property type="term" value="P:phosphatidylinositol dephosphorylation"/>
    <property type="evidence" value="ECO:0007669"/>
    <property type="project" value="TreeGrafter"/>
</dbReference>
<evidence type="ECO:0000259" key="3">
    <source>
        <dbReference type="PROSITE" id="PS50275"/>
    </source>
</evidence>
<dbReference type="GO" id="GO:2001135">
    <property type="term" value="P:regulation of endocytic recycling"/>
    <property type="evidence" value="ECO:0007669"/>
    <property type="project" value="TreeGrafter"/>
</dbReference>
<dbReference type="GO" id="GO:0005769">
    <property type="term" value="C:early endosome"/>
    <property type="evidence" value="ECO:0007669"/>
    <property type="project" value="TreeGrafter"/>
</dbReference>
<dbReference type="PROSITE" id="PS50275">
    <property type="entry name" value="SAC"/>
    <property type="match status" value="1"/>
</dbReference>
<feature type="region of interest" description="Disordered" evidence="2">
    <location>
        <begin position="1300"/>
        <end position="1337"/>
    </location>
</feature>
<feature type="compositionally biased region" description="Polar residues" evidence="2">
    <location>
        <begin position="1303"/>
        <end position="1312"/>
    </location>
</feature>
<dbReference type="PANTHER" id="PTHR45662">
    <property type="entry name" value="PHOSPHATIDYLINOSITIDE PHOSPHATASE SAC1"/>
    <property type="match status" value="1"/>
</dbReference>
<evidence type="ECO:0000313" key="4">
    <source>
        <dbReference type="Proteomes" id="UP000050795"/>
    </source>
</evidence>
<dbReference type="GO" id="GO:0045334">
    <property type="term" value="C:clathrin-coated endocytic vesicle"/>
    <property type="evidence" value="ECO:0007669"/>
    <property type="project" value="TreeGrafter"/>
</dbReference>
<feature type="region of interest" description="Disordered" evidence="2">
    <location>
        <begin position="1353"/>
        <end position="1410"/>
    </location>
</feature>
<dbReference type="PANTHER" id="PTHR45662:SF8">
    <property type="entry name" value="PHOSPHATIDYLINOSITIDE PHOSPHATASE SAC2"/>
    <property type="match status" value="1"/>
</dbReference>
<reference evidence="4" key="1">
    <citation type="submission" date="2022-06" db="EMBL/GenBank/DDBJ databases">
        <authorList>
            <person name="Berger JAMES D."/>
            <person name="Berger JAMES D."/>
        </authorList>
    </citation>
    <scope>NUCLEOTIDE SEQUENCE [LARGE SCALE GENOMIC DNA]</scope>
</reference>
<dbReference type="Pfam" id="PF02383">
    <property type="entry name" value="Syja_N"/>
    <property type="match status" value="2"/>
</dbReference>
<evidence type="ECO:0000313" key="5">
    <source>
        <dbReference type="WBParaSite" id="TREG1_88790.4"/>
    </source>
</evidence>
<protein>
    <recommendedName>
        <fullName evidence="3">SAC domain-containing protein</fullName>
    </recommendedName>
</protein>
<feature type="coiled-coil region" evidence="1">
    <location>
        <begin position="195"/>
        <end position="229"/>
    </location>
</feature>
<feature type="compositionally biased region" description="Acidic residues" evidence="2">
    <location>
        <begin position="1363"/>
        <end position="1408"/>
    </location>
</feature>
<feature type="region of interest" description="Disordered" evidence="2">
    <location>
        <begin position="1014"/>
        <end position="1034"/>
    </location>
</feature>
<sequence>MDIIETNTSYIIVNGSQALYCDRLSGKLTVRHASDVFNEWNPVCLGKVEGVIGKIRYHPDSDWRLYLINESKHVGKLPDGLEVRRISRVTILVLNTSPTGELNLNLEAMKKLQIFGYTCLFRSNYEQPSNISGSVNVTRWRGIVNSCTRSHPDIPKKNKKSSSSSQSSPTRPFMKMMQKRILPTDTRNPKWSFLINSWFEKLKRQIKRREKYEQRIEEELVNMLQSEDESYFYFSPGGGDLTNWTQRKTHPSYWNGVQVDVDGTNANNNVVVQPPDSPTLFKPTWRQPVWRRADQRFFWNFHLLSQPIAEADRMLTSCGFPVYGANFKSSESFTQFNSLITDLEGLLIPIVQGYVHIEEFVLNRLQGHLAVNIVQKSKNSVEKSNNELPSMTVTFFNNSVNMNDGEGQINISGLSEKFTNASDAGENKEGQFKPIIYPNIDANVRQLKEFDPSIFASSTTTTLVNANKHISFKETSETNDVANISHEKENTRNSCTIYDSVAEDTSDSLKTNTNNMTSSVVTVLSVDNSNDNNNIKNNNINNNFSQKEGKPMMIGDVEHVKVILFSRRSCRRAGTRYRRRGIDVDGYVANYVETEQILHTNIDDFPHTVAFLQCRGSVPLYWSQTSLVYNPPIMLEKTQEENQEAFNKYWLQHFHEFERILIVNLLSFGRKHRETILSDAYIRHILLSKNERLAYINFDFHDFCRNSQFQNASVLLSGIADLFRNFKYCWLTRNGMICEQKWIFHVNCLDCLDRTNLVQCMFAVVMITTQLKKIGLLGPEECLPTEFLRAIQHMWATNGDAISQIYAGTGAMKGDYTRTGSRTVNGLMRDGVYSVSRYYLRLREITRQAAIDLFIGNEQSSELTMFCDESGLESTSLQVREERIKLLIGRCQELLIQPNEKCFSECLLVSYSEFIRDMHYVNTVALVTDKCLHFIKTDFTDRNNRPAYIRIPLEAIEKLEFGLEPAIFRAKYFVLRIFYKPPDENSNQPSDSQSQPIVVGSECMNVNCQQTLASTNQEKRSQSSDLSLSPVKNVENIRSNNGRISRTDVVFGRMAHAFTTSFLTNDRDTEDSQYKLNLQGNRTMSEQNYSEVENKDVSSGGCAGGGGVGVGGAGAGGVGGGNNATGIRNFRQALKMPKVTHHFLEFLQPDTRLFNTVLVPVPPGDESVQALRVVASTILISLQSIGRHLELTETKPPNKLERLRQANIPKAYQPPVDLHTLGYGLRALGRRRESTVSLRSRHRTSRASSIQPAQLDTDDASADVMNKEDENARDETSFGGLNKNVIKQRLRQIKLPKLPFNFGRNTRSTSEQNRGKNLPIVAEKSNNAKQDRGEPDSEIADCAQFCSPKFKSKRNNNNPVFNGDDDYNYDDADEDDDDDLDEEDEATDNSDRIDGEDDVDLSDEDSLSEDNQSTIKIPILYPLFRRSTFHGAHEALQCKQAMSYSPSLKQAYSKQYSHSESDISKLLTSSTPVSFRDCMDDQQKRQLETISKSRKRLLKKSYQAISKSKLSLQLNRFPNVGQNDKAESTTPNKVTLQLPSHHLLTPNVTERQINLQTASLEELLYGIASLHGGDSGNTRTGSVSRLEKRSNDRGSGTVPTKSDSNSRVPNDQTIPLECLNNKIIFERLQQLFKEYTQPSIMNSLLVLSLSSLHSEFNNNPVNNSTIDSTASTTKTTDYTTTESFNKEFNSLVVIHDYGLYELLKHVYLPDIQLPKNAKLTEKLKRKQLYTLIQLDRIRRQLFCADKRPQQHTGVGEKYQLGQQKTIYSSFIIF</sequence>
<keyword evidence="1" id="KW-0175">Coiled coil</keyword>
<keyword evidence="4" id="KW-1185">Reference proteome</keyword>
<feature type="region of interest" description="Disordered" evidence="2">
    <location>
        <begin position="148"/>
        <end position="174"/>
    </location>
</feature>
<evidence type="ECO:0000256" key="2">
    <source>
        <dbReference type="SAM" id="MobiDB-lite"/>
    </source>
</evidence>
<dbReference type="InterPro" id="IPR002013">
    <property type="entry name" value="SAC_dom"/>
</dbReference>
<name>A0AA85KAP2_TRIRE</name>
<organism evidence="4 5">
    <name type="scientific">Trichobilharzia regenti</name>
    <name type="common">Nasal bird schistosome</name>
    <dbReference type="NCBI Taxonomy" id="157069"/>
    <lineage>
        <taxon>Eukaryota</taxon>
        <taxon>Metazoa</taxon>
        <taxon>Spiralia</taxon>
        <taxon>Lophotrochozoa</taxon>
        <taxon>Platyhelminthes</taxon>
        <taxon>Trematoda</taxon>
        <taxon>Digenea</taxon>
        <taxon>Strigeidida</taxon>
        <taxon>Schistosomatoidea</taxon>
        <taxon>Schistosomatidae</taxon>
        <taxon>Trichobilharzia</taxon>
    </lineage>
</organism>
<dbReference type="GO" id="GO:0043812">
    <property type="term" value="F:phosphatidylinositol-4-phosphate phosphatase activity"/>
    <property type="evidence" value="ECO:0007669"/>
    <property type="project" value="TreeGrafter"/>
</dbReference>
<dbReference type="Proteomes" id="UP000050795">
    <property type="component" value="Unassembled WGS sequence"/>
</dbReference>